<evidence type="ECO:0000313" key="1">
    <source>
        <dbReference type="EMBL" id="MPC65048.1"/>
    </source>
</evidence>
<accession>A0A5B7H7L9</accession>
<sequence length="88" mass="9535">MHLLAMYLPPLTLLNISDLQMSSISLDSGKHQEAEGSFSVAYKVCGGKRKGSGEGGAGSVSVTPVQFQNYGSNFLHYQQSVDICLYLY</sequence>
<reference evidence="1 2" key="1">
    <citation type="submission" date="2019-05" db="EMBL/GenBank/DDBJ databases">
        <title>Another draft genome of Portunus trituberculatus and its Hox gene families provides insights of decapod evolution.</title>
        <authorList>
            <person name="Jeong J.-H."/>
            <person name="Song I."/>
            <person name="Kim S."/>
            <person name="Choi T."/>
            <person name="Kim D."/>
            <person name="Ryu S."/>
            <person name="Kim W."/>
        </authorList>
    </citation>
    <scope>NUCLEOTIDE SEQUENCE [LARGE SCALE GENOMIC DNA]</scope>
    <source>
        <tissue evidence="1">Muscle</tissue>
    </source>
</reference>
<dbReference type="EMBL" id="VSRR010022861">
    <property type="protein sequence ID" value="MPC65048.1"/>
    <property type="molecule type" value="Genomic_DNA"/>
</dbReference>
<dbReference type="AlphaFoldDB" id="A0A5B7H7L9"/>
<protein>
    <submittedName>
        <fullName evidence="1">Uncharacterized protein</fullName>
    </submittedName>
</protein>
<dbReference type="Proteomes" id="UP000324222">
    <property type="component" value="Unassembled WGS sequence"/>
</dbReference>
<comment type="caution">
    <text evidence="1">The sequence shown here is derived from an EMBL/GenBank/DDBJ whole genome shotgun (WGS) entry which is preliminary data.</text>
</comment>
<proteinExistence type="predicted"/>
<gene>
    <name evidence="1" type="ORF">E2C01_059172</name>
</gene>
<evidence type="ECO:0000313" key="2">
    <source>
        <dbReference type="Proteomes" id="UP000324222"/>
    </source>
</evidence>
<name>A0A5B7H7L9_PORTR</name>
<keyword evidence="2" id="KW-1185">Reference proteome</keyword>
<organism evidence="1 2">
    <name type="scientific">Portunus trituberculatus</name>
    <name type="common">Swimming crab</name>
    <name type="synonym">Neptunus trituberculatus</name>
    <dbReference type="NCBI Taxonomy" id="210409"/>
    <lineage>
        <taxon>Eukaryota</taxon>
        <taxon>Metazoa</taxon>
        <taxon>Ecdysozoa</taxon>
        <taxon>Arthropoda</taxon>
        <taxon>Crustacea</taxon>
        <taxon>Multicrustacea</taxon>
        <taxon>Malacostraca</taxon>
        <taxon>Eumalacostraca</taxon>
        <taxon>Eucarida</taxon>
        <taxon>Decapoda</taxon>
        <taxon>Pleocyemata</taxon>
        <taxon>Brachyura</taxon>
        <taxon>Eubrachyura</taxon>
        <taxon>Portunoidea</taxon>
        <taxon>Portunidae</taxon>
        <taxon>Portuninae</taxon>
        <taxon>Portunus</taxon>
    </lineage>
</organism>